<feature type="transmembrane region" description="Helical" evidence="12">
    <location>
        <begin position="400"/>
        <end position="419"/>
    </location>
</feature>
<dbReference type="AlphaFoldDB" id="A0A1D2VP92"/>
<name>A0A1D2VP92_9ASCO</name>
<accession>A0A1D2VP92</accession>
<dbReference type="GeneID" id="30967897"/>
<feature type="region of interest" description="Disordered" evidence="13">
    <location>
        <begin position="1"/>
        <end position="37"/>
    </location>
</feature>
<protein>
    <recommendedName>
        <fullName evidence="12">Mannosyltransferase</fullName>
        <ecNumber evidence="12">2.4.1.-</ecNumber>
    </recommendedName>
</protein>
<dbReference type="GO" id="GO:0005789">
    <property type="term" value="C:endoplasmic reticulum membrane"/>
    <property type="evidence" value="ECO:0007669"/>
    <property type="project" value="UniProtKB-SubCell"/>
</dbReference>
<evidence type="ECO:0000256" key="6">
    <source>
        <dbReference type="ARBA" id="ARBA00022679"/>
    </source>
</evidence>
<keyword evidence="7 12" id="KW-0812">Transmembrane</keyword>
<organism evidence="14 15">
    <name type="scientific">Ascoidea rubescens DSM 1968</name>
    <dbReference type="NCBI Taxonomy" id="1344418"/>
    <lineage>
        <taxon>Eukaryota</taxon>
        <taxon>Fungi</taxon>
        <taxon>Dikarya</taxon>
        <taxon>Ascomycota</taxon>
        <taxon>Saccharomycotina</taxon>
        <taxon>Saccharomycetes</taxon>
        <taxon>Ascoideaceae</taxon>
        <taxon>Ascoidea</taxon>
    </lineage>
</organism>
<evidence type="ECO:0000256" key="1">
    <source>
        <dbReference type="ARBA" id="ARBA00004477"/>
    </source>
</evidence>
<keyword evidence="9 12" id="KW-1133">Transmembrane helix</keyword>
<evidence type="ECO:0000313" key="15">
    <source>
        <dbReference type="Proteomes" id="UP000095038"/>
    </source>
</evidence>
<evidence type="ECO:0000256" key="9">
    <source>
        <dbReference type="ARBA" id="ARBA00022989"/>
    </source>
</evidence>
<sequence length="580" mass="68102">MSQKTDPVLKQRSLVVKNDSISPLDASEKKVPQDQSKPEVKKAKEIINNSLPPPIVLQYLITLRIINAFTINTFFQPDEYFQSLEPAHFFVYGYGELTWEWLTELRNFNYPFIYSLLYQLSEFFDLGYTGVYILPKLFNGIIAGISDYCLYYLARNLNLFPNSAAKNEVFARYVLAASVLSSFNWFLITRSFSNSFEMILTTVALSYWPFSTRLNMKSLSIASVACIIRPTNAIIWLIIGIDFLVSKKNSKNFKINVIIYSLIIGVVINLINLLIDYYYYGKLTFPLKNFIKFNLINSYSDFYGINSISFHFLQSLPFILTTYLPFFIFSVFKFPAEKRKLFNIIIISNLGFFSLITHKEFRFIYQLMPFLIIYSSYGIYQFSNIPNTNNGILVKMFKKYFFHLIVIINLAISLFLTQIHERGVIDLVVSLRDDPDVESIGLLTPCHSTPLQSLLHNKDLSKKNHIWYLTCEPPSLNNESGDKIDIKDYKDESDIFYENPFAFLTQNLPPVFNKNLRTPGKYFKYEWPTHLIFFESLEKEMKEYLKDSKYEECDRFFNTWFHWDSRRQGDIIVYCKWPWD</sequence>
<feature type="transmembrane region" description="Helical" evidence="12">
    <location>
        <begin position="341"/>
        <end position="357"/>
    </location>
</feature>
<dbReference type="Pfam" id="PF03901">
    <property type="entry name" value="Glyco_transf_22"/>
    <property type="match status" value="1"/>
</dbReference>
<keyword evidence="4" id="KW-0337">GPI-anchor biosynthesis</keyword>
<feature type="transmembrane region" description="Helical" evidence="12">
    <location>
        <begin position="308"/>
        <end position="329"/>
    </location>
</feature>
<keyword evidence="10 12" id="KW-0472">Membrane</keyword>
<evidence type="ECO:0000256" key="4">
    <source>
        <dbReference type="ARBA" id="ARBA00022502"/>
    </source>
</evidence>
<evidence type="ECO:0000256" key="5">
    <source>
        <dbReference type="ARBA" id="ARBA00022676"/>
    </source>
</evidence>
<gene>
    <name evidence="14" type="ORF">ASCRUDRAFT_78537</name>
</gene>
<keyword evidence="6 14" id="KW-0808">Transferase</keyword>
<evidence type="ECO:0000256" key="3">
    <source>
        <dbReference type="ARBA" id="ARBA00006065"/>
    </source>
</evidence>
<dbReference type="GO" id="GO:0000026">
    <property type="term" value="F:alpha-1,2-mannosyltransferase activity"/>
    <property type="evidence" value="ECO:0007669"/>
    <property type="project" value="EnsemblFungi"/>
</dbReference>
<dbReference type="OrthoDB" id="416834at2759"/>
<feature type="transmembrane region" description="Helical" evidence="12">
    <location>
        <begin position="257"/>
        <end position="280"/>
    </location>
</feature>
<dbReference type="PANTHER" id="PTHR22760">
    <property type="entry name" value="GLYCOSYLTRANSFERASE"/>
    <property type="match status" value="1"/>
</dbReference>
<feature type="compositionally biased region" description="Basic and acidic residues" evidence="13">
    <location>
        <begin position="26"/>
        <end position="37"/>
    </location>
</feature>
<dbReference type="UniPathway" id="UPA00196"/>
<feature type="transmembrane region" description="Helical" evidence="12">
    <location>
        <begin position="219"/>
        <end position="245"/>
    </location>
</feature>
<evidence type="ECO:0000256" key="13">
    <source>
        <dbReference type="SAM" id="MobiDB-lite"/>
    </source>
</evidence>
<dbReference type="STRING" id="1344418.A0A1D2VP92"/>
<evidence type="ECO:0000256" key="11">
    <source>
        <dbReference type="ARBA" id="ARBA00024708"/>
    </source>
</evidence>
<comment type="similarity">
    <text evidence="3">Belongs to the glycosyltransferase 22 family. PIGB subfamily.</text>
</comment>
<evidence type="ECO:0000256" key="12">
    <source>
        <dbReference type="RuleBase" id="RU363075"/>
    </source>
</evidence>
<feature type="transmembrane region" description="Helical" evidence="12">
    <location>
        <begin position="169"/>
        <end position="188"/>
    </location>
</feature>
<evidence type="ECO:0000256" key="7">
    <source>
        <dbReference type="ARBA" id="ARBA00022692"/>
    </source>
</evidence>
<dbReference type="PANTHER" id="PTHR22760:SF4">
    <property type="entry name" value="GPI MANNOSYLTRANSFERASE 3"/>
    <property type="match status" value="1"/>
</dbReference>
<evidence type="ECO:0000256" key="2">
    <source>
        <dbReference type="ARBA" id="ARBA00004687"/>
    </source>
</evidence>
<comment type="subcellular location">
    <subcellularLocation>
        <location evidence="1 12">Endoplasmic reticulum membrane</location>
        <topology evidence="1 12">Multi-pass membrane protein</topology>
    </subcellularLocation>
</comment>
<evidence type="ECO:0000256" key="10">
    <source>
        <dbReference type="ARBA" id="ARBA00023136"/>
    </source>
</evidence>
<dbReference type="Proteomes" id="UP000095038">
    <property type="component" value="Unassembled WGS sequence"/>
</dbReference>
<dbReference type="RefSeq" id="XP_020049737.1">
    <property type="nucleotide sequence ID" value="XM_020194261.1"/>
</dbReference>
<evidence type="ECO:0000256" key="8">
    <source>
        <dbReference type="ARBA" id="ARBA00022824"/>
    </source>
</evidence>
<dbReference type="EC" id="2.4.1.-" evidence="12"/>
<dbReference type="EMBL" id="KV454475">
    <property type="protein sequence ID" value="ODV63430.1"/>
    <property type="molecule type" value="Genomic_DNA"/>
</dbReference>
<evidence type="ECO:0000313" key="14">
    <source>
        <dbReference type="EMBL" id="ODV63430.1"/>
    </source>
</evidence>
<keyword evidence="5 12" id="KW-0328">Glycosyltransferase</keyword>
<dbReference type="InterPro" id="IPR005599">
    <property type="entry name" value="GPI_mannosylTrfase"/>
</dbReference>
<reference evidence="15" key="1">
    <citation type="submission" date="2016-05" db="EMBL/GenBank/DDBJ databases">
        <title>Comparative genomics of biotechnologically important yeasts.</title>
        <authorList>
            <consortium name="DOE Joint Genome Institute"/>
            <person name="Riley R."/>
            <person name="Haridas S."/>
            <person name="Wolfe K.H."/>
            <person name="Lopes M.R."/>
            <person name="Hittinger C.T."/>
            <person name="Goker M."/>
            <person name="Salamov A."/>
            <person name="Wisecaver J."/>
            <person name="Long T.M."/>
            <person name="Aerts A.L."/>
            <person name="Barry K."/>
            <person name="Choi C."/>
            <person name="Clum A."/>
            <person name="Coughlan A.Y."/>
            <person name="Deshpande S."/>
            <person name="Douglass A.P."/>
            <person name="Hanson S.J."/>
            <person name="Klenk H.-P."/>
            <person name="Labutti K."/>
            <person name="Lapidus A."/>
            <person name="Lindquist E."/>
            <person name="Lipzen A."/>
            <person name="Meier-Kolthoff J.P."/>
            <person name="Ohm R.A."/>
            <person name="Otillar R.P."/>
            <person name="Pangilinan J."/>
            <person name="Peng Y."/>
            <person name="Rokas A."/>
            <person name="Rosa C.A."/>
            <person name="Scheuner C."/>
            <person name="Sibirny A.A."/>
            <person name="Slot J.C."/>
            <person name="Stielow J.B."/>
            <person name="Sun H."/>
            <person name="Kurtzman C.P."/>
            <person name="Blackwell M."/>
            <person name="Grigoriev I.V."/>
            <person name="Jeffries T.W."/>
        </authorList>
    </citation>
    <scope>NUCLEOTIDE SEQUENCE [LARGE SCALE GENOMIC DNA]</scope>
    <source>
        <strain evidence="15">DSM 1968</strain>
    </source>
</reference>
<keyword evidence="8 12" id="KW-0256">Endoplasmic reticulum</keyword>
<dbReference type="InParanoid" id="A0A1D2VP92"/>
<proteinExistence type="inferred from homology"/>
<dbReference type="GO" id="GO:0006506">
    <property type="term" value="P:GPI anchor biosynthetic process"/>
    <property type="evidence" value="ECO:0007669"/>
    <property type="project" value="UniProtKB-UniPathway"/>
</dbReference>
<comment type="function">
    <text evidence="11">Mannosyltransferase involved in glycosylphosphatidylinositol-anchor biosynthesis. Transfers the third mannose to Man2-GlcN-acyl-PI during GPI precursor assembly.</text>
</comment>
<keyword evidence="15" id="KW-1185">Reference proteome</keyword>
<feature type="transmembrane region" description="Helical" evidence="12">
    <location>
        <begin position="363"/>
        <end position="380"/>
    </location>
</feature>
<comment type="pathway">
    <text evidence="2">Glycolipid biosynthesis; glycosylphosphatidylinositol-anchor biosynthesis.</text>
</comment>
<dbReference type="FunCoup" id="A0A1D2VP92">
    <property type="interactions" value="859"/>
</dbReference>